<name>A0A8S1WGW3_PAROT</name>
<sequence>MSFQQQHDITEQKRDILQLHIIFQQMVKRYRFPENPYLRD</sequence>
<gene>
    <name evidence="1" type="ORF">POCTA_138.1.T0950070</name>
</gene>
<proteinExistence type="predicted"/>
<dbReference type="Proteomes" id="UP000683925">
    <property type="component" value="Unassembled WGS sequence"/>
</dbReference>
<evidence type="ECO:0000313" key="1">
    <source>
        <dbReference type="EMBL" id="CAD8189464.1"/>
    </source>
</evidence>
<comment type="caution">
    <text evidence="1">The sequence shown here is derived from an EMBL/GenBank/DDBJ whole genome shotgun (WGS) entry which is preliminary data.</text>
</comment>
<accession>A0A8S1WGW3</accession>
<keyword evidence="2" id="KW-1185">Reference proteome</keyword>
<reference evidence="1" key="1">
    <citation type="submission" date="2021-01" db="EMBL/GenBank/DDBJ databases">
        <authorList>
            <consortium name="Genoscope - CEA"/>
            <person name="William W."/>
        </authorList>
    </citation>
    <scope>NUCLEOTIDE SEQUENCE</scope>
</reference>
<organism evidence="1 2">
    <name type="scientific">Paramecium octaurelia</name>
    <dbReference type="NCBI Taxonomy" id="43137"/>
    <lineage>
        <taxon>Eukaryota</taxon>
        <taxon>Sar</taxon>
        <taxon>Alveolata</taxon>
        <taxon>Ciliophora</taxon>
        <taxon>Intramacronucleata</taxon>
        <taxon>Oligohymenophorea</taxon>
        <taxon>Peniculida</taxon>
        <taxon>Parameciidae</taxon>
        <taxon>Paramecium</taxon>
    </lineage>
</organism>
<protein>
    <submittedName>
        <fullName evidence="1">Uncharacterized protein</fullName>
    </submittedName>
</protein>
<dbReference type="EMBL" id="CAJJDP010000094">
    <property type="protein sequence ID" value="CAD8189464.1"/>
    <property type="molecule type" value="Genomic_DNA"/>
</dbReference>
<evidence type="ECO:0000313" key="2">
    <source>
        <dbReference type="Proteomes" id="UP000683925"/>
    </source>
</evidence>
<dbReference type="AlphaFoldDB" id="A0A8S1WGW3"/>